<accession>A0A2H0XX07</accession>
<gene>
    <name evidence="4" type="ORF">COT42_05255</name>
</gene>
<evidence type="ECO:0000313" key="5">
    <source>
        <dbReference type="Proteomes" id="UP000231343"/>
    </source>
</evidence>
<feature type="region of interest" description="Disordered" evidence="1">
    <location>
        <begin position="156"/>
        <end position="199"/>
    </location>
</feature>
<feature type="compositionally biased region" description="Basic and acidic residues" evidence="1">
    <location>
        <begin position="185"/>
        <end position="195"/>
    </location>
</feature>
<dbReference type="Pfam" id="PF05598">
    <property type="entry name" value="DUF772"/>
    <property type="match status" value="1"/>
</dbReference>
<organism evidence="4 5">
    <name type="scientific">Candidatus Saganbacteria bacterium CG08_land_8_20_14_0_20_45_16</name>
    <dbReference type="NCBI Taxonomy" id="2014293"/>
    <lineage>
        <taxon>Bacteria</taxon>
        <taxon>Bacillati</taxon>
        <taxon>Saganbacteria</taxon>
    </lineage>
</organism>
<reference evidence="4 5" key="1">
    <citation type="submission" date="2017-09" db="EMBL/GenBank/DDBJ databases">
        <title>Depth-based differentiation of microbial function through sediment-hosted aquifers and enrichment of novel symbionts in the deep terrestrial subsurface.</title>
        <authorList>
            <person name="Probst A.J."/>
            <person name="Ladd B."/>
            <person name="Jarett J.K."/>
            <person name="Geller-Mcgrath D.E."/>
            <person name="Sieber C.M."/>
            <person name="Emerson J.B."/>
            <person name="Anantharaman K."/>
            <person name="Thomas B.C."/>
            <person name="Malmstrom R."/>
            <person name="Stieglmeier M."/>
            <person name="Klingl A."/>
            <person name="Woyke T."/>
            <person name="Ryan C.M."/>
            <person name="Banfield J.F."/>
        </authorList>
    </citation>
    <scope>NUCLEOTIDE SEQUENCE [LARGE SCALE GENOMIC DNA]</scope>
    <source>
        <strain evidence="4">CG08_land_8_20_14_0_20_45_16</strain>
    </source>
</reference>
<evidence type="ECO:0000313" key="4">
    <source>
        <dbReference type="EMBL" id="PIS29464.1"/>
    </source>
</evidence>
<dbReference type="PANTHER" id="PTHR33408">
    <property type="entry name" value="TRANSPOSASE"/>
    <property type="match status" value="1"/>
</dbReference>
<dbReference type="AlphaFoldDB" id="A0A2H0XX07"/>
<feature type="compositionally biased region" description="Basic and acidic residues" evidence="1">
    <location>
        <begin position="156"/>
        <end position="176"/>
    </location>
</feature>
<evidence type="ECO:0000259" key="3">
    <source>
        <dbReference type="Pfam" id="PF05598"/>
    </source>
</evidence>
<dbReference type="Proteomes" id="UP000231343">
    <property type="component" value="Unassembled WGS sequence"/>
</dbReference>
<dbReference type="PANTHER" id="PTHR33408:SF2">
    <property type="entry name" value="TRANSPOSASE DDE DOMAIN-CONTAINING PROTEIN"/>
    <property type="match status" value="1"/>
</dbReference>
<evidence type="ECO:0000259" key="2">
    <source>
        <dbReference type="Pfam" id="PF01609"/>
    </source>
</evidence>
<sequence length="388" mass="43810">MMVKLMLYAYCEGITSSRTIAKACENQVSFRYISTNQLPGFRTIARFRRDHAKALEVLFVGALMMCKKAGLVRMGKVALDGTKVKANAALDSNRDLEWIEKEVAKLVAEAEAVDAAEDLQYGEDCRGDEVPAELQQKKSRLERLIKAKETLAEEKAAALKAQQEKSEKRAKEEKESGKKKRGRKPKDESALKEPKINLTDEDSRIMKTRQGYVQGYNAQAVVDCETQIIVGQAVTQDCNDKKQLEPMIATMEAQSGVAADVMLADAGYCSEANLALETEETEFFIAVNKEWKTKKAQREWGSPRGRIPEGLTSTQLMERKLLTQRGRKHYRLRGKTVEPVLGQMKTCRGLTTLRLRGKDGADLEWSLWCTTHNLLKLWRWEKENASKN</sequence>
<protein>
    <submittedName>
        <fullName evidence="4">DDE transposase</fullName>
    </submittedName>
</protein>
<dbReference type="GO" id="GO:0003677">
    <property type="term" value="F:DNA binding"/>
    <property type="evidence" value="ECO:0007669"/>
    <property type="project" value="InterPro"/>
</dbReference>
<dbReference type="GO" id="GO:0004803">
    <property type="term" value="F:transposase activity"/>
    <property type="evidence" value="ECO:0007669"/>
    <property type="project" value="InterPro"/>
</dbReference>
<name>A0A2H0XX07_UNCSA</name>
<dbReference type="Pfam" id="PF01609">
    <property type="entry name" value="DDE_Tnp_1"/>
    <property type="match status" value="1"/>
</dbReference>
<dbReference type="InterPro" id="IPR002559">
    <property type="entry name" value="Transposase_11"/>
</dbReference>
<evidence type="ECO:0000256" key="1">
    <source>
        <dbReference type="SAM" id="MobiDB-lite"/>
    </source>
</evidence>
<feature type="domain" description="Transposase InsH N-terminal" evidence="3">
    <location>
        <begin position="1"/>
        <end position="49"/>
    </location>
</feature>
<dbReference type="InterPro" id="IPR008490">
    <property type="entry name" value="Transposase_InsH_N"/>
</dbReference>
<dbReference type="EMBL" id="PEYM01000084">
    <property type="protein sequence ID" value="PIS29464.1"/>
    <property type="molecule type" value="Genomic_DNA"/>
</dbReference>
<dbReference type="GO" id="GO:0006313">
    <property type="term" value="P:DNA transposition"/>
    <property type="evidence" value="ECO:0007669"/>
    <property type="project" value="InterPro"/>
</dbReference>
<proteinExistence type="predicted"/>
<feature type="domain" description="Transposase IS4-like" evidence="2">
    <location>
        <begin position="202"/>
        <end position="374"/>
    </location>
</feature>
<comment type="caution">
    <text evidence="4">The sequence shown here is derived from an EMBL/GenBank/DDBJ whole genome shotgun (WGS) entry which is preliminary data.</text>
</comment>